<accession>A0A517Z9G8</accession>
<dbReference type="PANTHER" id="PTHR36306">
    <property type="entry name" value="ALPHA-AMYLASE-RELATED-RELATED"/>
    <property type="match status" value="1"/>
</dbReference>
<dbReference type="InterPro" id="IPR052046">
    <property type="entry name" value="GH57_Enzymes"/>
</dbReference>
<dbReference type="Pfam" id="PF03065">
    <property type="entry name" value="Glyco_hydro_57"/>
    <property type="match status" value="1"/>
</dbReference>
<keyword evidence="2 3" id="KW-0119">Carbohydrate metabolism</keyword>
<evidence type="ECO:0000256" key="1">
    <source>
        <dbReference type="ARBA" id="ARBA00006821"/>
    </source>
</evidence>
<dbReference type="EMBL" id="CP036275">
    <property type="protein sequence ID" value="QDU39128.1"/>
    <property type="molecule type" value="Genomic_DNA"/>
</dbReference>
<dbReference type="InterPro" id="IPR011330">
    <property type="entry name" value="Glyco_hydro/deAcase_b/a-brl"/>
</dbReference>
<dbReference type="OrthoDB" id="9803279at2"/>
<sequence length="730" mass="84291">MNSASLALMWHQHQPYYPDDVSGENPMPWVRLHGTKDYIGMAMHIKEVPEFRCTINLVPSLLVQIRRYTEEGASDRHLDVSRAPAEGLSEIDALYLLDHFFMANVDCMIRPYPRYYELYLRRGFGTDKADRALPRYSSRDIRDLQVWSNLTWMHPLLFEEDAELAAFRDKGQGWSEEEKQWLLDYQRDVLARVIPLHRELSEGGQVELTTTPFYHPILPLLWNKRSAREAMTGCDLPRYLDSYADDAKIHLERAIEYHTELFGAPPRGMWPSEGSVSHDIISAMTDVGIEWIATDEEILSHSTDGFVARDGQGHLSHPEMLYRPWHVEDGGKSLQMVFRDHGLSDLIGFHYQRNDPVWAAEDMLGRVASIGQAVTGQSSNRPALVPIILDGENCWEYYRDGGVQFLRHLYRKAVEHKQISPVCIGDYLTEHPSRDRISRLFAGSWINHDFYIWIGHQEDRDAWDLLHETREFLQQLERESPPSKEILQQAWREIFIAEGSDWFWWFGDDHSSAQDSLFDELFRKHLRNVYTLTGHHPPASLQRPIMHVEKRVRHTMPRGFCSAKVDGRATYFEWIDAGRYEVGSERGTMTQVSEGIVRDLWFGFDAETFMLRLDTEHVAADELSKIDELRVRFLEPPDVEVRVTGFASRELKAVTYRDGKPVKSCCPQAAVDAVFECAVTFQELGLHVSEPVHLFVELFAGGQSTERIPGEGAIEFTVPTPDFEMYMWQA</sequence>
<dbReference type="InterPro" id="IPR004300">
    <property type="entry name" value="Glyco_hydro_57_N"/>
</dbReference>
<dbReference type="Proteomes" id="UP000320496">
    <property type="component" value="Chromosome"/>
</dbReference>
<dbReference type="RefSeq" id="WP_145370343.1">
    <property type="nucleotide sequence ID" value="NZ_CP036275.1"/>
</dbReference>
<dbReference type="SUPFAM" id="SSF88713">
    <property type="entry name" value="Glycoside hydrolase/deacetylase"/>
    <property type="match status" value="1"/>
</dbReference>
<feature type="domain" description="Glycoside hydrolase family 57 N-terminal" evidence="4">
    <location>
        <begin position="7"/>
        <end position="437"/>
    </location>
</feature>
<reference evidence="5 6" key="1">
    <citation type="submission" date="2019-02" db="EMBL/GenBank/DDBJ databases">
        <title>Deep-cultivation of Planctomycetes and their phenomic and genomic characterization uncovers novel biology.</title>
        <authorList>
            <person name="Wiegand S."/>
            <person name="Jogler M."/>
            <person name="Boedeker C."/>
            <person name="Pinto D."/>
            <person name="Vollmers J."/>
            <person name="Rivas-Marin E."/>
            <person name="Kohn T."/>
            <person name="Peeters S.H."/>
            <person name="Heuer A."/>
            <person name="Rast P."/>
            <person name="Oberbeckmann S."/>
            <person name="Bunk B."/>
            <person name="Jeske O."/>
            <person name="Meyerdierks A."/>
            <person name="Storesund J.E."/>
            <person name="Kallscheuer N."/>
            <person name="Luecker S."/>
            <person name="Lage O.M."/>
            <person name="Pohl T."/>
            <person name="Merkel B.J."/>
            <person name="Hornburger P."/>
            <person name="Mueller R.-W."/>
            <person name="Bruemmer F."/>
            <person name="Labrenz M."/>
            <person name="Spormann A.M."/>
            <person name="Op den Camp H."/>
            <person name="Overmann J."/>
            <person name="Amann R."/>
            <person name="Jetten M.S.M."/>
            <person name="Mascher T."/>
            <person name="Medema M.H."/>
            <person name="Devos D.P."/>
            <person name="Kaster A.-K."/>
            <person name="Ovreas L."/>
            <person name="Rohde M."/>
            <person name="Galperin M.Y."/>
            <person name="Jogler C."/>
        </authorList>
    </citation>
    <scope>NUCLEOTIDE SEQUENCE [LARGE SCALE GENOMIC DNA]</scope>
    <source>
        <strain evidence="5 6">Mal4</strain>
    </source>
</reference>
<evidence type="ECO:0000313" key="6">
    <source>
        <dbReference type="Proteomes" id="UP000320496"/>
    </source>
</evidence>
<dbReference type="Gene3D" id="3.20.110.10">
    <property type="entry name" value="Glycoside hydrolase 38, N terminal domain"/>
    <property type="match status" value="2"/>
</dbReference>
<dbReference type="PANTHER" id="PTHR36306:SF1">
    <property type="entry name" value="ALPHA-AMYLASE-RELATED"/>
    <property type="match status" value="1"/>
</dbReference>
<evidence type="ECO:0000256" key="2">
    <source>
        <dbReference type="ARBA" id="ARBA00023277"/>
    </source>
</evidence>
<dbReference type="GO" id="GO:0005975">
    <property type="term" value="P:carbohydrate metabolic process"/>
    <property type="evidence" value="ECO:0007669"/>
    <property type="project" value="InterPro"/>
</dbReference>
<dbReference type="AlphaFoldDB" id="A0A517Z9G8"/>
<dbReference type="GO" id="GO:0016787">
    <property type="term" value="F:hydrolase activity"/>
    <property type="evidence" value="ECO:0007669"/>
    <property type="project" value="UniProtKB-KW"/>
</dbReference>
<dbReference type="InterPro" id="IPR027291">
    <property type="entry name" value="Glyco_hydro_38_N_sf"/>
</dbReference>
<evidence type="ECO:0000256" key="3">
    <source>
        <dbReference type="RuleBase" id="RU361196"/>
    </source>
</evidence>
<dbReference type="KEGG" id="mri:Mal4_34630"/>
<name>A0A517Z9G8_9PLAN</name>
<comment type="similarity">
    <text evidence="1 3">Belongs to the glycosyl hydrolase 57 family.</text>
</comment>
<keyword evidence="6" id="KW-1185">Reference proteome</keyword>
<dbReference type="CDD" id="cd10796">
    <property type="entry name" value="GH57N_APU"/>
    <property type="match status" value="1"/>
</dbReference>
<keyword evidence="5" id="KW-0378">Hydrolase</keyword>
<organism evidence="5 6">
    <name type="scientific">Maioricimonas rarisocia</name>
    <dbReference type="NCBI Taxonomy" id="2528026"/>
    <lineage>
        <taxon>Bacteria</taxon>
        <taxon>Pseudomonadati</taxon>
        <taxon>Planctomycetota</taxon>
        <taxon>Planctomycetia</taxon>
        <taxon>Planctomycetales</taxon>
        <taxon>Planctomycetaceae</taxon>
        <taxon>Maioricimonas</taxon>
    </lineage>
</organism>
<gene>
    <name evidence="5" type="ORF">Mal4_34630</name>
</gene>
<evidence type="ECO:0000313" key="5">
    <source>
        <dbReference type="EMBL" id="QDU39128.1"/>
    </source>
</evidence>
<evidence type="ECO:0000259" key="4">
    <source>
        <dbReference type="Pfam" id="PF03065"/>
    </source>
</evidence>
<dbReference type="InterPro" id="IPR028995">
    <property type="entry name" value="Glyco_hydro_57/38_cen_sf"/>
</dbReference>
<protein>
    <submittedName>
        <fullName evidence="5">Glycosyl hydrolase family 57</fullName>
    </submittedName>
</protein>
<proteinExistence type="inferred from homology"/>
<dbReference type="SUPFAM" id="SSF88688">
    <property type="entry name" value="Families 57/38 glycoside transferase middle domain"/>
    <property type="match status" value="1"/>
</dbReference>